<comment type="subcellular location">
    <subcellularLocation>
        <location evidence="6">Cell membrane</location>
        <topology evidence="6">Multi-pass membrane protein</topology>
    </subcellularLocation>
    <subcellularLocation>
        <location evidence="1">Membrane</location>
        <topology evidence="1">Multi-pass membrane protein</topology>
    </subcellularLocation>
</comment>
<feature type="transmembrane region" description="Helical" evidence="6">
    <location>
        <begin position="132"/>
        <end position="159"/>
    </location>
</feature>
<evidence type="ECO:0000313" key="8">
    <source>
        <dbReference type="EMBL" id="NYF98653.1"/>
    </source>
</evidence>
<reference evidence="8 9" key="1">
    <citation type="submission" date="2020-07" db="EMBL/GenBank/DDBJ databases">
        <title>Sequencing the genomes of 1000 actinobacteria strains.</title>
        <authorList>
            <person name="Klenk H.-P."/>
        </authorList>
    </citation>
    <scope>NUCLEOTIDE SEQUENCE [LARGE SCALE GENOMIC DNA]</scope>
    <source>
        <strain evidence="8 9">DSM 26154</strain>
    </source>
</reference>
<dbReference type="PANTHER" id="PTHR30177:SF4">
    <property type="entry name" value="OSMOPROTECTANT IMPORT PERMEASE PROTEIN OSMW"/>
    <property type="match status" value="1"/>
</dbReference>
<dbReference type="GO" id="GO:0031460">
    <property type="term" value="P:glycine betaine transport"/>
    <property type="evidence" value="ECO:0007669"/>
    <property type="project" value="TreeGrafter"/>
</dbReference>
<evidence type="ECO:0000259" key="7">
    <source>
        <dbReference type="PROSITE" id="PS50928"/>
    </source>
</evidence>
<proteinExistence type="inferred from homology"/>
<dbReference type="Pfam" id="PF00528">
    <property type="entry name" value="BPD_transp_1"/>
    <property type="match status" value="1"/>
</dbReference>
<dbReference type="PANTHER" id="PTHR30177">
    <property type="entry name" value="GLYCINE BETAINE/L-PROLINE TRANSPORT SYSTEM PERMEASE PROTEIN PROW"/>
    <property type="match status" value="1"/>
</dbReference>
<evidence type="ECO:0000256" key="5">
    <source>
        <dbReference type="ARBA" id="ARBA00023136"/>
    </source>
</evidence>
<evidence type="ECO:0000256" key="1">
    <source>
        <dbReference type="ARBA" id="ARBA00004141"/>
    </source>
</evidence>
<keyword evidence="3 6" id="KW-0812">Transmembrane</keyword>
<keyword evidence="4 6" id="KW-1133">Transmembrane helix</keyword>
<dbReference type="EMBL" id="JACCAE010000001">
    <property type="protein sequence ID" value="NYF98653.1"/>
    <property type="molecule type" value="Genomic_DNA"/>
</dbReference>
<dbReference type="Proteomes" id="UP000554054">
    <property type="component" value="Unassembled WGS sequence"/>
</dbReference>
<accession>A0A852VVG3</accession>
<feature type="transmembrane region" description="Helical" evidence="6">
    <location>
        <begin position="48"/>
        <end position="69"/>
    </location>
</feature>
<feature type="domain" description="ABC transmembrane type-1" evidence="7">
    <location>
        <begin position="15"/>
        <end position="197"/>
    </location>
</feature>
<dbReference type="InterPro" id="IPR000515">
    <property type="entry name" value="MetI-like"/>
</dbReference>
<protein>
    <submittedName>
        <fullName evidence="8">Osmoprotectant transport system permease protein</fullName>
    </submittedName>
</protein>
<name>A0A852VVG3_9MICO</name>
<dbReference type="PROSITE" id="PS50928">
    <property type="entry name" value="ABC_TM1"/>
    <property type="match status" value="1"/>
</dbReference>
<comment type="similarity">
    <text evidence="6">Belongs to the binding-protein-dependent transport system permease family.</text>
</comment>
<evidence type="ECO:0000256" key="3">
    <source>
        <dbReference type="ARBA" id="ARBA00022692"/>
    </source>
</evidence>
<evidence type="ECO:0000256" key="4">
    <source>
        <dbReference type="ARBA" id="ARBA00022989"/>
    </source>
</evidence>
<feature type="transmembrane region" description="Helical" evidence="6">
    <location>
        <begin position="20"/>
        <end position="41"/>
    </location>
</feature>
<dbReference type="GO" id="GO:0055085">
    <property type="term" value="P:transmembrane transport"/>
    <property type="evidence" value="ECO:0007669"/>
    <property type="project" value="InterPro"/>
</dbReference>
<keyword evidence="2 6" id="KW-0813">Transport</keyword>
<dbReference type="AlphaFoldDB" id="A0A852VVG3"/>
<dbReference type="InterPro" id="IPR035906">
    <property type="entry name" value="MetI-like_sf"/>
</dbReference>
<dbReference type="Gene3D" id="1.10.3720.10">
    <property type="entry name" value="MetI-like"/>
    <property type="match status" value="1"/>
</dbReference>
<dbReference type="InterPro" id="IPR051204">
    <property type="entry name" value="ABC_transp_perm/SBD"/>
</dbReference>
<dbReference type="CDD" id="cd06261">
    <property type="entry name" value="TM_PBP2"/>
    <property type="match status" value="1"/>
</dbReference>
<dbReference type="SUPFAM" id="SSF161098">
    <property type="entry name" value="MetI-like"/>
    <property type="match status" value="1"/>
</dbReference>
<feature type="transmembrane region" description="Helical" evidence="6">
    <location>
        <begin position="81"/>
        <end position="100"/>
    </location>
</feature>
<evidence type="ECO:0000256" key="6">
    <source>
        <dbReference type="RuleBase" id="RU363032"/>
    </source>
</evidence>
<evidence type="ECO:0000313" key="9">
    <source>
        <dbReference type="Proteomes" id="UP000554054"/>
    </source>
</evidence>
<evidence type="ECO:0000256" key="2">
    <source>
        <dbReference type="ARBA" id="ARBA00022448"/>
    </source>
</evidence>
<organism evidence="8 9">
    <name type="scientific">Janibacter cremeus</name>
    <dbReference type="NCBI Taxonomy" id="1285192"/>
    <lineage>
        <taxon>Bacteria</taxon>
        <taxon>Bacillati</taxon>
        <taxon>Actinomycetota</taxon>
        <taxon>Actinomycetes</taxon>
        <taxon>Micrococcales</taxon>
        <taxon>Intrasporangiaceae</taxon>
        <taxon>Janibacter</taxon>
    </lineage>
</organism>
<dbReference type="RefSeq" id="WP_185991436.1">
    <property type="nucleotide sequence ID" value="NZ_JACCAE010000001.1"/>
</dbReference>
<sequence length="216" mass="22961">MKWILDHLDDITSLGLQHIWLSGVPVLLGLVIAIPVGWLATRTRWLRGILITGSGLLYTIPSLALFVLMPLVLGTSILDPLNVVVAMTIYTIALLVRSVVDGLTSVPDEVARSATAMGYTSVRRFFGVDLPLAVPVIAAGLRVAAVSSVSMVSIASLIGVDQLGDLLIDGFNRKIAGELLAGILASVLLAIVFDLLIRVAEHTLTPWRRAHQGGSA</sequence>
<keyword evidence="5 6" id="KW-0472">Membrane</keyword>
<feature type="transmembrane region" description="Helical" evidence="6">
    <location>
        <begin position="179"/>
        <end position="200"/>
    </location>
</feature>
<gene>
    <name evidence="8" type="ORF">BJY20_002045</name>
</gene>
<comment type="caution">
    <text evidence="8">The sequence shown here is derived from an EMBL/GenBank/DDBJ whole genome shotgun (WGS) entry which is preliminary data.</text>
</comment>
<keyword evidence="9" id="KW-1185">Reference proteome</keyword>
<dbReference type="GO" id="GO:0005886">
    <property type="term" value="C:plasma membrane"/>
    <property type="evidence" value="ECO:0007669"/>
    <property type="project" value="UniProtKB-SubCell"/>
</dbReference>